<name>A0ACC2HDS8_DALPE</name>
<organism evidence="1 2">
    <name type="scientific">Dallia pectoralis</name>
    <name type="common">Alaska blackfish</name>
    <dbReference type="NCBI Taxonomy" id="75939"/>
    <lineage>
        <taxon>Eukaryota</taxon>
        <taxon>Metazoa</taxon>
        <taxon>Chordata</taxon>
        <taxon>Craniata</taxon>
        <taxon>Vertebrata</taxon>
        <taxon>Euteleostomi</taxon>
        <taxon>Actinopterygii</taxon>
        <taxon>Neopterygii</taxon>
        <taxon>Teleostei</taxon>
        <taxon>Protacanthopterygii</taxon>
        <taxon>Esociformes</taxon>
        <taxon>Umbridae</taxon>
        <taxon>Dallia</taxon>
    </lineage>
</organism>
<dbReference type="EMBL" id="CM055730">
    <property type="protein sequence ID" value="KAJ8013866.1"/>
    <property type="molecule type" value="Genomic_DNA"/>
</dbReference>
<keyword evidence="2" id="KW-1185">Reference proteome</keyword>
<protein>
    <submittedName>
        <fullName evidence="1">Uncharacterized protein</fullName>
    </submittedName>
</protein>
<proteinExistence type="predicted"/>
<gene>
    <name evidence="1" type="ORF">DPEC_G00034250</name>
</gene>
<reference evidence="1" key="1">
    <citation type="submission" date="2021-05" db="EMBL/GenBank/DDBJ databases">
        <authorList>
            <person name="Pan Q."/>
            <person name="Jouanno E."/>
            <person name="Zahm M."/>
            <person name="Klopp C."/>
            <person name="Cabau C."/>
            <person name="Louis A."/>
            <person name="Berthelot C."/>
            <person name="Parey E."/>
            <person name="Roest Crollius H."/>
            <person name="Montfort J."/>
            <person name="Robinson-Rechavi M."/>
            <person name="Bouchez O."/>
            <person name="Lampietro C."/>
            <person name="Lopez Roques C."/>
            <person name="Donnadieu C."/>
            <person name="Postlethwait J."/>
            <person name="Bobe J."/>
            <person name="Dillon D."/>
            <person name="Chandos A."/>
            <person name="von Hippel F."/>
            <person name="Guiguen Y."/>
        </authorList>
    </citation>
    <scope>NUCLEOTIDE SEQUENCE</scope>
    <source>
        <strain evidence="1">YG-Jan2019</strain>
    </source>
</reference>
<evidence type="ECO:0000313" key="2">
    <source>
        <dbReference type="Proteomes" id="UP001157502"/>
    </source>
</evidence>
<accession>A0ACC2HDS8</accession>
<dbReference type="Proteomes" id="UP001157502">
    <property type="component" value="Chromosome 3"/>
</dbReference>
<sequence>MTMRARTPGNHPLSFTVKARRRYWTKDLRAPKRLYGSINGSIAVFVLKRACVYFRL</sequence>
<evidence type="ECO:0000313" key="1">
    <source>
        <dbReference type="EMBL" id="KAJ8013866.1"/>
    </source>
</evidence>
<comment type="caution">
    <text evidence="1">The sequence shown here is derived from an EMBL/GenBank/DDBJ whole genome shotgun (WGS) entry which is preliminary data.</text>
</comment>